<evidence type="ECO:0000256" key="10">
    <source>
        <dbReference type="SAM" id="SignalP"/>
    </source>
</evidence>
<dbReference type="Proteomes" id="UP001396334">
    <property type="component" value="Unassembled WGS sequence"/>
</dbReference>
<keyword evidence="10" id="KW-0732">Signal</keyword>
<evidence type="ECO:0000256" key="3">
    <source>
        <dbReference type="ARBA" id="ARBA00008142"/>
    </source>
</evidence>
<evidence type="ECO:0000313" key="12">
    <source>
        <dbReference type="EMBL" id="KAK9025203.1"/>
    </source>
</evidence>
<evidence type="ECO:0000256" key="2">
    <source>
        <dbReference type="ARBA" id="ARBA00000937"/>
    </source>
</evidence>
<dbReference type="PROSITE" id="PS51374">
    <property type="entry name" value="NDPK_LIKE"/>
    <property type="match status" value="1"/>
</dbReference>
<dbReference type="InterPro" id="IPR001564">
    <property type="entry name" value="Nucleoside_diP_kinase"/>
</dbReference>
<comment type="catalytic activity">
    <reaction evidence="1">
        <text>a 2'-deoxyribonucleoside 5'-diphosphate + ATP = a 2'-deoxyribonucleoside 5'-triphosphate + ADP</text>
        <dbReference type="Rhea" id="RHEA:44640"/>
        <dbReference type="ChEBI" id="CHEBI:30616"/>
        <dbReference type="ChEBI" id="CHEBI:61560"/>
        <dbReference type="ChEBI" id="CHEBI:73316"/>
        <dbReference type="ChEBI" id="CHEBI:456216"/>
        <dbReference type="EC" id="2.7.4.6"/>
    </reaction>
</comment>
<accession>A0ABR2SIU2</accession>
<dbReference type="SMART" id="SM00562">
    <property type="entry name" value="NDK"/>
    <property type="match status" value="1"/>
</dbReference>
<dbReference type="PANTHER" id="PTHR46161">
    <property type="entry name" value="NUCLEOSIDE DIPHOSPHATE KINASE"/>
    <property type="match status" value="1"/>
</dbReference>
<feature type="binding site" evidence="8">
    <location>
        <position position="142"/>
    </location>
    <ligand>
        <name>ATP</name>
        <dbReference type="ChEBI" id="CHEBI:30616"/>
    </ligand>
</feature>
<dbReference type="EMBL" id="JBBPBN010000014">
    <property type="protein sequence ID" value="KAK9025203.1"/>
    <property type="molecule type" value="Genomic_DNA"/>
</dbReference>
<evidence type="ECO:0000256" key="6">
    <source>
        <dbReference type="ARBA" id="ARBA00022777"/>
    </source>
</evidence>
<comment type="similarity">
    <text evidence="3 8 9">Belongs to the NDK family.</text>
</comment>
<comment type="catalytic activity">
    <reaction evidence="2">
        <text>a ribonucleoside 5'-diphosphate + ATP = a ribonucleoside 5'-triphosphate + ADP</text>
        <dbReference type="Rhea" id="RHEA:18113"/>
        <dbReference type="ChEBI" id="CHEBI:30616"/>
        <dbReference type="ChEBI" id="CHEBI:57930"/>
        <dbReference type="ChEBI" id="CHEBI:61557"/>
        <dbReference type="ChEBI" id="CHEBI:456216"/>
        <dbReference type="EC" id="2.7.4.6"/>
    </reaction>
</comment>
<keyword evidence="7" id="KW-0067">ATP-binding</keyword>
<evidence type="ECO:0000256" key="1">
    <source>
        <dbReference type="ARBA" id="ARBA00000082"/>
    </source>
</evidence>
<feature type="binding site" evidence="8">
    <location>
        <position position="118"/>
    </location>
    <ligand>
        <name>ATP</name>
        <dbReference type="ChEBI" id="CHEBI:30616"/>
    </ligand>
</feature>
<keyword evidence="6" id="KW-0418">Kinase</keyword>
<evidence type="ECO:0000313" key="13">
    <source>
        <dbReference type="Proteomes" id="UP001396334"/>
    </source>
</evidence>
<evidence type="ECO:0000256" key="4">
    <source>
        <dbReference type="ARBA" id="ARBA00022679"/>
    </source>
</evidence>
<dbReference type="InterPro" id="IPR034907">
    <property type="entry name" value="NDK-like_dom"/>
</dbReference>
<evidence type="ECO:0000256" key="9">
    <source>
        <dbReference type="RuleBase" id="RU004011"/>
    </source>
</evidence>
<keyword evidence="5" id="KW-0547">Nucleotide-binding</keyword>
<protein>
    <recommendedName>
        <fullName evidence="11">Nucleoside diphosphate kinase-like domain-containing protein</fullName>
    </recommendedName>
</protein>
<name>A0ABR2SIU2_9ROSI</name>
<feature type="binding site" evidence="8">
    <location>
        <position position="84"/>
    </location>
    <ligand>
        <name>ATP</name>
        <dbReference type="ChEBI" id="CHEBI:30616"/>
    </ligand>
</feature>
<proteinExistence type="inferred from homology"/>
<reference evidence="12 13" key="1">
    <citation type="journal article" date="2024" name="G3 (Bethesda)">
        <title>Genome assembly of Hibiscus sabdariffa L. provides insights into metabolisms of medicinal natural products.</title>
        <authorList>
            <person name="Kim T."/>
        </authorList>
    </citation>
    <scope>NUCLEOTIDE SEQUENCE [LARGE SCALE GENOMIC DNA]</scope>
    <source>
        <strain evidence="12">TK-2024</strain>
        <tissue evidence="12">Old leaves</tissue>
    </source>
</reference>
<dbReference type="Gene3D" id="3.30.70.141">
    <property type="entry name" value="Nucleoside diphosphate kinase-like domain"/>
    <property type="match status" value="1"/>
</dbReference>
<dbReference type="PANTHER" id="PTHR46161:SF3">
    <property type="entry name" value="NUCLEOSIDE DIPHOSPHATE KINASE DDB_G0292928-RELATED"/>
    <property type="match status" value="1"/>
</dbReference>
<dbReference type="PRINTS" id="PR01243">
    <property type="entry name" value="NUCDPKINASE"/>
</dbReference>
<sequence>MTQFLTRSLFFSMFIVFRFCSSNGSDEQERTLGIIKPDGISGNYTERIKQVILESGFEISKEMVIQLDEENAANFYAEHSSKSFFTNLIRYMTSGPVLVMVLEKEDAVAHWRDLIGPTNAGKAKITHPHSIRAMCGVDLEKNCVHGSDSHQSAEREIAFFFKEAPSEDAVSQT</sequence>
<organism evidence="12 13">
    <name type="scientific">Hibiscus sabdariffa</name>
    <name type="common">roselle</name>
    <dbReference type="NCBI Taxonomy" id="183260"/>
    <lineage>
        <taxon>Eukaryota</taxon>
        <taxon>Viridiplantae</taxon>
        <taxon>Streptophyta</taxon>
        <taxon>Embryophyta</taxon>
        <taxon>Tracheophyta</taxon>
        <taxon>Spermatophyta</taxon>
        <taxon>Magnoliopsida</taxon>
        <taxon>eudicotyledons</taxon>
        <taxon>Gunneridae</taxon>
        <taxon>Pentapetalae</taxon>
        <taxon>rosids</taxon>
        <taxon>malvids</taxon>
        <taxon>Malvales</taxon>
        <taxon>Malvaceae</taxon>
        <taxon>Malvoideae</taxon>
        <taxon>Hibiscus</taxon>
    </lineage>
</organism>
<feature type="chain" id="PRO_5046892819" description="Nucleoside diphosphate kinase-like domain-containing protein" evidence="10">
    <location>
        <begin position="25"/>
        <end position="173"/>
    </location>
</feature>
<feature type="active site" description="Pros-phosphohistidine intermediate" evidence="8">
    <location>
        <position position="145"/>
    </location>
</feature>
<keyword evidence="4" id="KW-0808">Transferase</keyword>
<evidence type="ECO:0000256" key="8">
    <source>
        <dbReference type="PROSITE-ProRule" id="PRU00706"/>
    </source>
</evidence>
<keyword evidence="13" id="KW-1185">Reference proteome</keyword>
<gene>
    <name evidence="12" type="ORF">V6N11_065099</name>
</gene>
<feature type="binding site" evidence="8">
    <location>
        <position position="36"/>
    </location>
    <ligand>
        <name>ATP</name>
        <dbReference type="ChEBI" id="CHEBI:30616"/>
    </ligand>
</feature>
<feature type="binding site" evidence="8">
    <location>
        <position position="112"/>
    </location>
    <ligand>
        <name>ATP</name>
        <dbReference type="ChEBI" id="CHEBI:30616"/>
    </ligand>
</feature>
<comment type="caution">
    <text evidence="12">The sequence shown here is derived from an EMBL/GenBank/DDBJ whole genome shotgun (WGS) entry which is preliminary data.</text>
</comment>
<evidence type="ECO:0000256" key="7">
    <source>
        <dbReference type="ARBA" id="ARBA00022840"/>
    </source>
</evidence>
<feature type="domain" description="Nucleoside diphosphate kinase-like" evidence="11">
    <location>
        <begin position="28"/>
        <end position="168"/>
    </location>
</feature>
<dbReference type="SUPFAM" id="SSF54919">
    <property type="entry name" value="Nucleoside diphosphate kinase, NDK"/>
    <property type="match status" value="1"/>
</dbReference>
<feature type="binding site" evidence="8">
    <location>
        <position position="132"/>
    </location>
    <ligand>
        <name>ATP</name>
        <dbReference type="ChEBI" id="CHEBI:30616"/>
    </ligand>
</feature>
<feature type="signal peptide" evidence="10">
    <location>
        <begin position="1"/>
        <end position="24"/>
    </location>
</feature>
<dbReference type="Pfam" id="PF00334">
    <property type="entry name" value="NDK"/>
    <property type="match status" value="1"/>
</dbReference>
<evidence type="ECO:0000259" key="11">
    <source>
        <dbReference type="SMART" id="SM00562"/>
    </source>
</evidence>
<dbReference type="InterPro" id="IPR036850">
    <property type="entry name" value="NDK-like_dom_sf"/>
</dbReference>
<evidence type="ECO:0000256" key="5">
    <source>
        <dbReference type="ARBA" id="ARBA00022741"/>
    </source>
</evidence>